<name>A0A8J8SGC7_9FIRM</name>
<keyword evidence="1" id="KW-1133">Transmembrane helix</keyword>
<dbReference type="Pfam" id="PF07331">
    <property type="entry name" value="TctB"/>
    <property type="match status" value="1"/>
</dbReference>
<dbReference type="KEGG" id="vpy:HZI73_08090"/>
<keyword evidence="1" id="KW-0472">Membrane</keyword>
<keyword evidence="4" id="KW-1185">Reference proteome</keyword>
<evidence type="ECO:0000313" key="3">
    <source>
        <dbReference type="EMBL" id="QUI22259.1"/>
    </source>
</evidence>
<dbReference type="RefSeq" id="WP_212697741.1">
    <property type="nucleotide sequence ID" value="NZ_CP058649.1"/>
</dbReference>
<accession>A0A8J8SGC7</accession>
<evidence type="ECO:0000313" key="4">
    <source>
        <dbReference type="Proteomes" id="UP000683246"/>
    </source>
</evidence>
<dbReference type="EMBL" id="CP058649">
    <property type="protein sequence ID" value="QUI22259.1"/>
    <property type="molecule type" value="Genomic_DNA"/>
</dbReference>
<gene>
    <name evidence="3" type="ORF">HZI73_08090</name>
</gene>
<feature type="transmembrane region" description="Helical" evidence="1">
    <location>
        <begin position="67"/>
        <end position="87"/>
    </location>
</feature>
<dbReference type="Proteomes" id="UP000683246">
    <property type="component" value="Chromosome"/>
</dbReference>
<feature type="transmembrane region" description="Helical" evidence="1">
    <location>
        <begin position="124"/>
        <end position="143"/>
    </location>
</feature>
<sequence length="158" mass="18375">MGEIIFMGILAVISFIMLIMTYNFPTSIIDQSGGAALFPRIVIFLLLFFMIIRVVEIIRKKEWHKKFAFFEMFKGIRLVYLLSTLAFILSIKYVGYIVSTSIYLIVTIIYFYKKEMGEKQSKKKLAVTIVLNIMLVIGVYYVFTDVLNILLPEGIMRR</sequence>
<feature type="domain" description="DUF1468" evidence="2">
    <location>
        <begin position="6"/>
        <end position="152"/>
    </location>
</feature>
<evidence type="ECO:0000256" key="1">
    <source>
        <dbReference type="SAM" id="Phobius"/>
    </source>
</evidence>
<organism evidence="3 4">
    <name type="scientific">Vallitalea pronyensis</name>
    <dbReference type="NCBI Taxonomy" id="1348613"/>
    <lineage>
        <taxon>Bacteria</taxon>
        <taxon>Bacillati</taxon>
        <taxon>Bacillota</taxon>
        <taxon>Clostridia</taxon>
        <taxon>Lachnospirales</taxon>
        <taxon>Vallitaleaceae</taxon>
        <taxon>Vallitalea</taxon>
    </lineage>
</organism>
<feature type="transmembrane region" description="Helical" evidence="1">
    <location>
        <begin position="93"/>
        <end position="112"/>
    </location>
</feature>
<protein>
    <submittedName>
        <fullName evidence="3">Tripartite tricarboxylate transporter TctB family protein</fullName>
    </submittedName>
</protein>
<dbReference type="AlphaFoldDB" id="A0A8J8SGC7"/>
<reference evidence="3" key="1">
    <citation type="submission" date="2020-07" db="EMBL/GenBank/DDBJ databases">
        <title>Vallitalea pronyensis genome.</title>
        <authorList>
            <person name="Postec A."/>
        </authorList>
    </citation>
    <scope>NUCLEOTIDE SEQUENCE</scope>
    <source>
        <strain evidence="3">FatNI3</strain>
    </source>
</reference>
<feature type="transmembrane region" description="Helical" evidence="1">
    <location>
        <begin position="5"/>
        <end position="25"/>
    </location>
</feature>
<proteinExistence type="predicted"/>
<feature type="transmembrane region" description="Helical" evidence="1">
    <location>
        <begin position="37"/>
        <end position="55"/>
    </location>
</feature>
<evidence type="ECO:0000259" key="2">
    <source>
        <dbReference type="Pfam" id="PF07331"/>
    </source>
</evidence>
<keyword evidence="1" id="KW-0812">Transmembrane</keyword>
<dbReference type="InterPro" id="IPR009936">
    <property type="entry name" value="DUF1468"/>
</dbReference>